<dbReference type="GO" id="GO:0005737">
    <property type="term" value="C:cytoplasm"/>
    <property type="evidence" value="ECO:0007669"/>
    <property type="project" value="TreeGrafter"/>
</dbReference>
<dbReference type="InterPro" id="IPR037104">
    <property type="entry name" value="Annexin_sf"/>
</dbReference>
<dbReference type="GO" id="GO:0005886">
    <property type="term" value="C:plasma membrane"/>
    <property type="evidence" value="ECO:0007669"/>
    <property type="project" value="TreeGrafter"/>
</dbReference>
<dbReference type="GO" id="GO:0009408">
    <property type="term" value="P:response to heat"/>
    <property type="evidence" value="ECO:0007669"/>
    <property type="project" value="TreeGrafter"/>
</dbReference>
<dbReference type="GO" id="GO:0009651">
    <property type="term" value="P:response to salt stress"/>
    <property type="evidence" value="ECO:0007669"/>
    <property type="project" value="TreeGrafter"/>
</dbReference>
<evidence type="ECO:0000313" key="4">
    <source>
        <dbReference type="Proteomes" id="UP000015453"/>
    </source>
</evidence>
<dbReference type="GO" id="GO:0005509">
    <property type="term" value="F:calcium ion binding"/>
    <property type="evidence" value="ECO:0007669"/>
    <property type="project" value="InterPro"/>
</dbReference>
<evidence type="ECO:0000256" key="1">
    <source>
        <dbReference type="ARBA" id="ARBA00022737"/>
    </source>
</evidence>
<dbReference type="PANTHER" id="PTHR10502">
    <property type="entry name" value="ANNEXIN"/>
    <property type="match status" value="1"/>
</dbReference>
<dbReference type="PRINTS" id="PR00196">
    <property type="entry name" value="ANNEXIN"/>
</dbReference>
<dbReference type="GO" id="GO:0009409">
    <property type="term" value="P:response to cold"/>
    <property type="evidence" value="ECO:0007669"/>
    <property type="project" value="TreeGrafter"/>
</dbReference>
<dbReference type="EMBL" id="AUSU01004813">
    <property type="protein sequence ID" value="EPS64455.1"/>
    <property type="molecule type" value="Genomic_DNA"/>
</dbReference>
<dbReference type="GO" id="GO:0001786">
    <property type="term" value="F:phosphatidylserine binding"/>
    <property type="evidence" value="ECO:0007669"/>
    <property type="project" value="TreeGrafter"/>
</dbReference>
<accession>S8CC48</accession>
<dbReference type="OrthoDB" id="37886at2759"/>
<evidence type="ECO:0000313" key="3">
    <source>
        <dbReference type="EMBL" id="EPS64455.1"/>
    </source>
</evidence>
<dbReference type="PANTHER" id="PTHR10502:SF104">
    <property type="entry name" value="ANNEXIN D1"/>
    <property type="match status" value="1"/>
</dbReference>
<proteinExistence type="predicted"/>
<dbReference type="PROSITE" id="PS51897">
    <property type="entry name" value="ANNEXIN_2"/>
    <property type="match status" value="2"/>
</dbReference>
<reference evidence="3 4" key="1">
    <citation type="journal article" date="2013" name="BMC Genomics">
        <title>The miniature genome of a carnivorous plant Genlisea aurea contains a low number of genes and short non-coding sequences.</title>
        <authorList>
            <person name="Leushkin E.V."/>
            <person name="Sutormin R.A."/>
            <person name="Nabieva E.R."/>
            <person name="Penin A.A."/>
            <person name="Kondrashov A.S."/>
            <person name="Logacheva M.D."/>
        </authorList>
    </citation>
    <scope>NUCLEOTIDE SEQUENCE [LARGE SCALE GENOMIC DNA]</scope>
</reference>
<dbReference type="AlphaFoldDB" id="S8CC48"/>
<dbReference type="InterPro" id="IPR001464">
    <property type="entry name" value="Annexin"/>
</dbReference>
<keyword evidence="1" id="KW-0677">Repeat</keyword>
<dbReference type="Proteomes" id="UP000015453">
    <property type="component" value="Unassembled WGS sequence"/>
</dbReference>
<dbReference type="InterPro" id="IPR018502">
    <property type="entry name" value="Annexin_repeat"/>
</dbReference>
<comment type="caution">
    <text evidence="3">The sequence shown here is derived from an EMBL/GenBank/DDBJ whole genome shotgun (WGS) entry which is preliminary data.</text>
</comment>
<dbReference type="Gene3D" id="1.10.220.10">
    <property type="entry name" value="Annexin"/>
    <property type="match status" value="2"/>
</dbReference>
<organism evidence="3 4">
    <name type="scientific">Genlisea aurea</name>
    <dbReference type="NCBI Taxonomy" id="192259"/>
    <lineage>
        <taxon>Eukaryota</taxon>
        <taxon>Viridiplantae</taxon>
        <taxon>Streptophyta</taxon>
        <taxon>Embryophyta</taxon>
        <taxon>Tracheophyta</taxon>
        <taxon>Spermatophyta</taxon>
        <taxon>Magnoliopsida</taxon>
        <taxon>eudicotyledons</taxon>
        <taxon>Gunneridae</taxon>
        <taxon>Pentapetalae</taxon>
        <taxon>asterids</taxon>
        <taxon>lamiids</taxon>
        <taxon>Lamiales</taxon>
        <taxon>Lentibulariaceae</taxon>
        <taxon>Genlisea</taxon>
    </lineage>
</organism>
<name>S8CC48_9LAMI</name>
<dbReference type="GO" id="GO:0009414">
    <property type="term" value="P:response to water deprivation"/>
    <property type="evidence" value="ECO:0007669"/>
    <property type="project" value="TreeGrafter"/>
</dbReference>
<dbReference type="SUPFAM" id="SSF47874">
    <property type="entry name" value="Annexin"/>
    <property type="match status" value="1"/>
</dbReference>
<keyword evidence="4" id="KW-1185">Reference proteome</keyword>
<sequence>MDKALVYGTRDSGTLNEYVATRKLGTDESSVIQILAHRNATQRKSIREAYTRAYGEDLLKDLEKELSGDFLRAVFLWTLDPAERDAHLANEALRNFSPTNLVIVVEIACTGIASSSHPTQTSLSFSLQQIPRRRRRSSHRWTLLFRKLLVPLVSSFRYGGDEVNLAVSGKVRSEDTSHEKISHKAYADEELIRIIATRSKAQDQCNDQPAEEESMAMKIKREYYKRNSIGLEEAIRNDTSGDYQKFLLALL</sequence>
<evidence type="ECO:0000256" key="2">
    <source>
        <dbReference type="ARBA" id="ARBA00023216"/>
    </source>
</evidence>
<dbReference type="Pfam" id="PF00191">
    <property type="entry name" value="Annexin"/>
    <property type="match status" value="2"/>
</dbReference>
<keyword evidence="2" id="KW-0041">Annexin</keyword>
<protein>
    <submittedName>
        <fullName evidence="3">Annexin p33</fullName>
    </submittedName>
</protein>
<gene>
    <name evidence="3" type="ORF">M569_10328</name>
</gene>
<dbReference type="GO" id="GO:0005544">
    <property type="term" value="F:calcium-dependent phospholipid binding"/>
    <property type="evidence" value="ECO:0007669"/>
    <property type="project" value="InterPro"/>
</dbReference>
<dbReference type="SMART" id="SM00335">
    <property type="entry name" value="ANX"/>
    <property type="match status" value="2"/>
</dbReference>